<dbReference type="PANTHER" id="PTHR15583">
    <property type="entry name" value="INTERLEUKIN-17 RECEPTOR"/>
    <property type="match status" value="1"/>
</dbReference>
<dbReference type="Pfam" id="PF08357">
    <property type="entry name" value="SEFIR"/>
    <property type="match status" value="1"/>
</dbReference>
<dbReference type="AlphaFoldDB" id="A0A0R3PBN1"/>
<gene>
    <name evidence="10" type="ORF">ACOC_LOCUS1122</name>
</gene>
<dbReference type="GO" id="GO:0016020">
    <property type="term" value="C:membrane"/>
    <property type="evidence" value="ECO:0007669"/>
    <property type="project" value="UniProtKB-SubCell"/>
</dbReference>
<evidence type="ECO:0000313" key="11">
    <source>
        <dbReference type="Proteomes" id="UP000267027"/>
    </source>
</evidence>
<keyword evidence="2 8" id="KW-0812">Transmembrane</keyword>
<keyword evidence="11" id="KW-1185">Reference proteome</keyword>
<feature type="domain" description="SEFIR" evidence="9">
    <location>
        <begin position="328"/>
        <end position="445"/>
    </location>
</feature>
<evidence type="ECO:0000256" key="8">
    <source>
        <dbReference type="SAM" id="Phobius"/>
    </source>
</evidence>
<feature type="transmembrane region" description="Helical" evidence="8">
    <location>
        <begin position="283"/>
        <end position="305"/>
    </location>
</feature>
<dbReference type="InterPro" id="IPR013568">
    <property type="entry name" value="SEFIR_dom"/>
</dbReference>
<dbReference type="InterPro" id="IPR039465">
    <property type="entry name" value="IL-17_rcpt-like"/>
</dbReference>
<evidence type="ECO:0000256" key="5">
    <source>
        <dbReference type="ARBA" id="ARBA00023136"/>
    </source>
</evidence>
<keyword evidence="5 8" id="KW-0472">Membrane</keyword>
<dbReference type="Gene3D" id="3.40.50.11530">
    <property type="match status" value="1"/>
</dbReference>
<protein>
    <submittedName>
        <fullName evidence="12">SEFIR domain-containing protein</fullName>
    </submittedName>
</protein>
<evidence type="ECO:0000256" key="1">
    <source>
        <dbReference type="ARBA" id="ARBA00004479"/>
    </source>
</evidence>
<evidence type="ECO:0000256" key="2">
    <source>
        <dbReference type="ARBA" id="ARBA00022692"/>
    </source>
</evidence>
<dbReference type="GO" id="GO:0030368">
    <property type="term" value="F:interleukin-17 receptor activity"/>
    <property type="evidence" value="ECO:0007669"/>
    <property type="project" value="InterPro"/>
</dbReference>
<reference evidence="10 11" key="2">
    <citation type="submission" date="2018-11" db="EMBL/GenBank/DDBJ databases">
        <authorList>
            <consortium name="Pathogen Informatics"/>
        </authorList>
    </citation>
    <scope>NUCLEOTIDE SEQUENCE [LARGE SCALE GENOMIC DNA]</scope>
    <source>
        <strain evidence="10 11">Costa Rica</strain>
    </source>
</reference>
<evidence type="ECO:0000256" key="7">
    <source>
        <dbReference type="ARBA" id="ARBA00023180"/>
    </source>
</evidence>
<evidence type="ECO:0000256" key="4">
    <source>
        <dbReference type="ARBA" id="ARBA00022989"/>
    </source>
</evidence>
<dbReference type="OrthoDB" id="5855369at2759"/>
<accession>A0A0R3PBN1</accession>
<dbReference type="Proteomes" id="UP000267027">
    <property type="component" value="Unassembled WGS sequence"/>
</dbReference>
<feature type="transmembrane region" description="Helical" evidence="8">
    <location>
        <begin position="6"/>
        <end position="25"/>
    </location>
</feature>
<keyword evidence="7" id="KW-0325">Glycoprotein</keyword>
<keyword evidence="3" id="KW-0732">Signal</keyword>
<evidence type="ECO:0000256" key="6">
    <source>
        <dbReference type="ARBA" id="ARBA00023170"/>
    </source>
</evidence>
<dbReference type="WBParaSite" id="ACOC_0000112101-mRNA-1">
    <property type="protein sequence ID" value="ACOC_0000112101-mRNA-1"/>
    <property type="gene ID" value="ACOC_0000112101"/>
</dbReference>
<evidence type="ECO:0000313" key="10">
    <source>
        <dbReference type="EMBL" id="VDM52707.1"/>
    </source>
</evidence>
<sequence length="491" mass="56644">MSSRYIFVYSNYFFLVSLISVYESVYRVIETSKKCIENYELLPHIELNISVAVYEQVDSVTIRLQCLYAPDAEDIYCHDVLRMMDGSQWLWPCRSIVFSKRVTLLPFYFGYSCFRMFGLSQYMINVTVYPQNCRVFVPPLPTRSLSLGRSPNTSDLDWSPLLIVDLSEHDGVWLRVERPPPYYARIVTISVFERHNDGVLRSLQTVSIVHPSTGFKWRNVAKGEYVAYAHIPRHDCVLICEEFPSTPVPCRACKYTVINFTVTTDRASISWMRLRRMRDSSPSILFALACVVVAFALCGIIYLLILRRRVRQSPVQVQEMELHEKPLVLLLTPDDCSQHSAVVLLLGRLLEKHLGVTVLLDYREMSNSGEFIRPYNWIVDSLCRASHVLIIISPCSELVLNGQHLRQRRPFPDLFVPAISMIIRVHISKSFSFKLKYIVCRLPYSPPTCSQLSILGFPEVESETTVNLSIVRYVRVFFLRRGYEVANNNSC</sequence>
<organism evidence="12">
    <name type="scientific">Angiostrongylus costaricensis</name>
    <name type="common">Nematode worm</name>
    <dbReference type="NCBI Taxonomy" id="334426"/>
    <lineage>
        <taxon>Eukaryota</taxon>
        <taxon>Metazoa</taxon>
        <taxon>Ecdysozoa</taxon>
        <taxon>Nematoda</taxon>
        <taxon>Chromadorea</taxon>
        <taxon>Rhabditida</taxon>
        <taxon>Rhabditina</taxon>
        <taxon>Rhabditomorpha</taxon>
        <taxon>Strongyloidea</taxon>
        <taxon>Metastrongylidae</taxon>
        <taxon>Angiostrongylus</taxon>
    </lineage>
</organism>
<evidence type="ECO:0000256" key="3">
    <source>
        <dbReference type="ARBA" id="ARBA00022729"/>
    </source>
</evidence>
<name>A0A0R3PBN1_ANGCS</name>
<evidence type="ECO:0000259" key="9">
    <source>
        <dbReference type="Pfam" id="PF08357"/>
    </source>
</evidence>
<dbReference type="EMBL" id="UYYA01000150">
    <property type="protein sequence ID" value="VDM52707.1"/>
    <property type="molecule type" value="Genomic_DNA"/>
</dbReference>
<comment type="subcellular location">
    <subcellularLocation>
        <location evidence="1">Membrane</location>
        <topology evidence="1">Single-pass type I membrane protein</topology>
    </subcellularLocation>
</comment>
<keyword evidence="6" id="KW-0675">Receptor</keyword>
<dbReference type="STRING" id="334426.A0A0R3PBN1"/>
<proteinExistence type="predicted"/>
<dbReference type="OMA" id="CRKSFIV"/>
<reference evidence="12" key="1">
    <citation type="submission" date="2017-02" db="UniProtKB">
        <authorList>
            <consortium name="WormBaseParasite"/>
        </authorList>
    </citation>
    <scope>IDENTIFICATION</scope>
</reference>
<dbReference type="PANTHER" id="PTHR15583:SF7">
    <property type="entry name" value="INTERLEUKIN CYTOKINE RECEPTOR-RELATED PROTEIN 2"/>
    <property type="match status" value="1"/>
</dbReference>
<keyword evidence="4 8" id="KW-1133">Transmembrane helix</keyword>
<evidence type="ECO:0000313" key="12">
    <source>
        <dbReference type="WBParaSite" id="ACOC_0000112101-mRNA-1"/>
    </source>
</evidence>